<organism evidence="5">
    <name type="scientific">Solanum lycopersicum</name>
    <name type="common">Tomato</name>
    <name type="synonym">Lycopersicon esculentum</name>
    <dbReference type="NCBI Taxonomy" id="4081"/>
    <lineage>
        <taxon>Eukaryota</taxon>
        <taxon>Viridiplantae</taxon>
        <taxon>Streptophyta</taxon>
        <taxon>Embryophyta</taxon>
        <taxon>Tracheophyta</taxon>
        <taxon>Spermatophyta</taxon>
        <taxon>Magnoliopsida</taxon>
        <taxon>eudicotyledons</taxon>
        <taxon>Gunneridae</taxon>
        <taxon>Pentapetalae</taxon>
        <taxon>asterids</taxon>
        <taxon>lamiids</taxon>
        <taxon>Solanales</taxon>
        <taxon>Solanaceae</taxon>
        <taxon>Solanoideae</taxon>
        <taxon>Solaneae</taxon>
        <taxon>Solanum</taxon>
        <taxon>Solanum subgen. Lycopersicon</taxon>
    </lineage>
</organism>
<dbReference type="Proteomes" id="UP000004994">
    <property type="component" value="Chromosome 1"/>
</dbReference>
<dbReference type="InterPro" id="IPR016897">
    <property type="entry name" value="SKP1"/>
</dbReference>
<dbReference type="SUPFAM" id="SSF54695">
    <property type="entry name" value="POZ domain"/>
    <property type="match status" value="1"/>
</dbReference>
<dbReference type="AlphaFoldDB" id="A0A3Q7EW32"/>
<evidence type="ECO:0000256" key="2">
    <source>
        <dbReference type="ARBA" id="ARBA00009993"/>
    </source>
</evidence>
<sequence length="323" mass="36503">MSSEKLITLKTSDGEEFKLEEAISVRSEVIKNIVQDVDCTSNSIPLLNGDVKTMKTIIKFWKNHSEEGFTEDQLKNFNQDFLKMSSLELLVNDSNDVITYNVPSCFEESTSITIRTKASQELDLMLITKQRIILKEACKSCYSNSSLFTNDLGPSYWLPPNLSTTFNTELKSPETIHGLTQIELWIPGFHNKRFNISQLNHSDRDLTLHLRSHITNLNPIFDTLDILKLSRIDALLIGISASTWSAQDLTPLFEEKSLLELADVCTTSTWCSDASNSEISVVILGVQLIEPSCRDVLCLAFLPVPFAPSCSLFHFEEVFLNFY</sequence>
<dbReference type="InterPro" id="IPR016073">
    <property type="entry name" value="Skp1_comp_POZ"/>
</dbReference>
<dbReference type="InParanoid" id="A0A3Q7EW32"/>
<evidence type="ECO:0000256" key="1">
    <source>
        <dbReference type="ARBA" id="ARBA00004906"/>
    </source>
</evidence>
<proteinExistence type="inferred from homology"/>
<dbReference type="EnsemblPlants" id="Solyc01g020406.1.1">
    <property type="protein sequence ID" value="Solyc01g020406.1.1"/>
    <property type="gene ID" value="Solyc01g020406.1"/>
</dbReference>
<comment type="similarity">
    <text evidence="2">Belongs to the SKP1 family.</text>
</comment>
<keyword evidence="3" id="KW-0833">Ubl conjugation pathway</keyword>
<dbReference type="GO" id="GO:0005634">
    <property type="term" value="C:nucleus"/>
    <property type="evidence" value="ECO:0000318"/>
    <property type="project" value="GO_Central"/>
</dbReference>
<evidence type="ECO:0000256" key="3">
    <source>
        <dbReference type="ARBA" id="ARBA00022786"/>
    </source>
</evidence>
<keyword evidence="6" id="KW-1185">Reference proteome</keyword>
<dbReference type="GO" id="GO:0097602">
    <property type="term" value="F:cullin family protein binding"/>
    <property type="evidence" value="ECO:0000318"/>
    <property type="project" value="GO_Central"/>
</dbReference>
<feature type="domain" description="SKP1 component POZ" evidence="4">
    <location>
        <begin position="5"/>
        <end position="65"/>
    </location>
</feature>
<accession>A0A3Q7EW32</accession>
<dbReference type="Gene3D" id="3.30.710.10">
    <property type="entry name" value="Potassium Channel Kv1.1, Chain A"/>
    <property type="match status" value="1"/>
</dbReference>
<name>A0A3Q7EW32_SOLLC</name>
<dbReference type="Gramene" id="Solyc01g020406.1.1">
    <property type="protein sequence ID" value="Solyc01g020406.1.1"/>
    <property type="gene ID" value="Solyc01g020406.1"/>
</dbReference>
<dbReference type="SMART" id="SM00512">
    <property type="entry name" value="Skp1"/>
    <property type="match status" value="1"/>
</dbReference>
<reference evidence="5" key="1">
    <citation type="journal article" date="2012" name="Nature">
        <title>The tomato genome sequence provides insights into fleshy fruit evolution.</title>
        <authorList>
            <consortium name="Tomato Genome Consortium"/>
        </authorList>
    </citation>
    <scope>NUCLEOTIDE SEQUENCE [LARGE SCALE GENOMIC DNA]</scope>
    <source>
        <strain evidence="5">cv. Heinz 1706</strain>
    </source>
</reference>
<dbReference type="Pfam" id="PF03931">
    <property type="entry name" value="Skp1_POZ"/>
    <property type="match status" value="1"/>
</dbReference>
<reference evidence="5" key="2">
    <citation type="submission" date="2019-01" db="UniProtKB">
        <authorList>
            <consortium name="EnsemblPlants"/>
        </authorList>
    </citation>
    <scope>IDENTIFICATION</scope>
    <source>
        <strain evidence="5">cv. Heinz 1706</strain>
    </source>
</reference>
<evidence type="ECO:0000259" key="4">
    <source>
        <dbReference type="Pfam" id="PF03931"/>
    </source>
</evidence>
<evidence type="ECO:0000313" key="6">
    <source>
        <dbReference type="Proteomes" id="UP000004994"/>
    </source>
</evidence>
<evidence type="ECO:0000313" key="5">
    <source>
        <dbReference type="EnsemblPlants" id="Solyc01g020406.1.1"/>
    </source>
</evidence>
<dbReference type="GO" id="GO:0031146">
    <property type="term" value="P:SCF-dependent proteasomal ubiquitin-dependent protein catabolic process"/>
    <property type="evidence" value="ECO:0000318"/>
    <property type="project" value="GO_Central"/>
</dbReference>
<protein>
    <recommendedName>
        <fullName evidence="4">SKP1 component POZ domain-containing protein</fullName>
    </recommendedName>
</protein>
<dbReference type="GO" id="GO:0016567">
    <property type="term" value="P:protein ubiquitination"/>
    <property type="evidence" value="ECO:0007669"/>
    <property type="project" value="UniProtKB-UniPathway"/>
</dbReference>
<dbReference type="GO" id="GO:0009867">
    <property type="term" value="P:jasmonic acid mediated signaling pathway"/>
    <property type="evidence" value="ECO:0007669"/>
    <property type="project" value="UniProtKB-ARBA"/>
</dbReference>
<comment type="pathway">
    <text evidence="1">Protein modification; protein ubiquitination.</text>
</comment>
<dbReference type="InterPro" id="IPR011333">
    <property type="entry name" value="SKP1/BTB/POZ_sf"/>
</dbReference>
<dbReference type="UniPathway" id="UPA00143"/>
<dbReference type="GO" id="GO:0005737">
    <property type="term" value="C:cytoplasm"/>
    <property type="evidence" value="ECO:0000318"/>
    <property type="project" value="GO_Central"/>
</dbReference>
<dbReference type="InterPro" id="IPR001232">
    <property type="entry name" value="SKP1-like"/>
</dbReference>
<dbReference type="PANTHER" id="PTHR11165">
    <property type="entry name" value="SKP1"/>
    <property type="match status" value="1"/>
</dbReference>
<dbReference type="STRING" id="4081.A0A3Q7EW32"/>